<evidence type="ECO:0000313" key="2">
    <source>
        <dbReference type="EMBL" id="MCS3711563.1"/>
    </source>
</evidence>
<organism evidence="2 3">
    <name type="scientific">Salinibacter ruber</name>
    <dbReference type="NCBI Taxonomy" id="146919"/>
    <lineage>
        <taxon>Bacteria</taxon>
        <taxon>Pseudomonadati</taxon>
        <taxon>Rhodothermota</taxon>
        <taxon>Rhodothermia</taxon>
        <taxon>Rhodothermales</taxon>
        <taxon>Salinibacteraceae</taxon>
        <taxon>Salinibacter</taxon>
    </lineage>
</organism>
<evidence type="ECO:0000256" key="1">
    <source>
        <dbReference type="SAM" id="MobiDB-lite"/>
    </source>
</evidence>
<protein>
    <recommendedName>
        <fullName evidence="4">DksA C4-type domain-containing protein</fullName>
    </recommendedName>
</protein>
<reference evidence="2" key="1">
    <citation type="submission" date="2022-08" db="EMBL/GenBank/DDBJ databases">
        <title>Genomic Encyclopedia of Type Strains, Phase V (KMG-V): Genome sequencing to study the core and pangenomes of soil and plant-associated prokaryotes.</title>
        <authorList>
            <person name="Whitman W."/>
        </authorList>
    </citation>
    <scope>NUCLEOTIDE SEQUENCE</scope>
    <source>
        <strain evidence="2">SP3049</strain>
    </source>
</reference>
<dbReference type="AlphaFoldDB" id="A0A9X2QA87"/>
<dbReference type="EMBL" id="JANUAE010000015">
    <property type="protein sequence ID" value="MCS3711563.1"/>
    <property type="molecule type" value="Genomic_DNA"/>
</dbReference>
<comment type="caution">
    <text evidence="2">The sequence shown here is derived from an EMBL/GenBank/DDBJ whole genome shotgun (WGS) entry which is preliminary data.</text>
</comment>
<evidence type="ECO:0000313" key="3">
    <source>
        <dbReference type="Proteomes" id="UP001155057"/>
    </source>
</evidence>
<accession>A0A9X2QA87</accession>
<gene>
    <name evidence="2" type="ORF">GGP61_003196</name>
</gene>
<name>A0A9X2QA87_9BACT</name>
<evidence type="ECO:0008006" key="4">
    <source>
        <dbReference type="Google" id="ProtNLM"/>
    </source>
</evidence>
<sequence length="65" mass="7734">MDLSQEQLDSMDYLRCVQCGEETHIAQLEGELCLRCREESAREKRIREDAQHRASRIRRSDPWAQ</sequence>
<feature type="region of interest" description="Disordered" evidence="1">
    <location>
        <begin position="42"/>
        <end position="65"/>
    </location>
</feature>
<proteinExistence type="predicted"/>
<dbReference type="Proteomes" id="UP001155057">
    <property type="component" value="Unassembled WGS sequence"/>
</dbReference>